<dbReference type="AlphaFoldDB" id="A0A6P8Z040"/>
<feature type="compositionally biased region" description="Acidic residues" evidence="2">
    <location>
        <begin position="363"/>
        <end position="372"/>
    </location>
</feature>
<protein>
    <submittedName>
        <fullName evidence="4">Protein-L-isoaspartate O-methyltransferase domain-containing protein 2-like</fullName>
    </submittedName>
</protein>
<accession>A0A6P8Z040</accession>
<dbReference type="OrthoDB" id="10257972at2759"/>
<dbReference type="InterPro" id="IPR029063">
    <property type="entry name" value="SAM-dependent_MTases_sf"/>
</dbReference>
<feature type="region of interest" description="Disordered" evidence="2">
    <location>
        <begin position="362"/>
        <end position="381"/>
    </location>
</feature>
<dbReference type="PANTHER" id="PTHR11579:SF9">
    <property type="entry name" value="PROTEIN-L-ISOASPARTATE O-METHYLTRANSFERASE"/>
    <property type="match status" value="1"/>
</dbReference>
<dbReference type="Pfam" id="PF01135">
    <property type="entry name" value="PCMT"/>
    <property type="match status" value="1"/>
</dbReference>
<comment type="similarity">
    <text evidence="1">Belongs to the methyltransferase superfamily. L-isoaspartyl/D-aspartyl protein methyltransferase family.</text>
</comment>
<name>A0A6P8Z040_THRPL</name>
<feature type="compositionally biased region" description="Polar residues" evidence="2">
    <location>
        <begin position="395"/>
        <end position="407"/>
    </location>
</feature>
<evidence type="ECO:0000256" key="2">
    <source>
        <dbReference type="SAM" id="MobiDB-lite"/>
    </source>
</evidence>
<feature type="compositionally biased region" description="Low complexity" evidence="2">
    <location>
        <begin position="315"/>
        <end position="328"/>
    </location>
</feature>
<reference evidence="4" key="1">
    <citation type="submission" date="2025-08" db="UniProtKB">
        <authorList>
            <consortium name="RefSeq"/>
        </authorList>
    </citation>
    <scope>IDENTIFICATION</scope>
    <source>
        <tissue evidence="4">Total insect</tissue>
    </source>
</reference>
<keyword evidence="3" id="KW-1185">Reference proteome</keyword>
<dbReference type="PANTHER" id="PTHR11579">
    <property type="entry name" value="PROTEIN-L-ISOASPARTATE O-METHYLTRANSFERASE"/>
    <property type="match status" value="1"/>
</dbReference>
<sequence length="619" mass="68563">MGGSVSAGVNNDDLVDNLVSAEFIKTSSVERAFRAVDRGMYFTAQGRESAYTDLPWKSGNIHLSAPCIYCDVMESLNLRPGMSFLNLGSGTGYMSTMAGLILGPYGINHGVEIHHDVVLYAQEKLEEFKKTAAAIDKYGFCEPKFIQGNCLQLDACSFKYDRVYCGAACPPSYENYIKNFVKVGGILVYILKDRLLKVTRLSETTWEKKSVQPVAFAGLIEPQSSTTVLLPIAEPISLMDACRTTIRALLQNAVDHEHPELKIPLAPKVKSKKQRTLQRLFMPMFESDNLLNSLNSLAYLDRVDRRDVDSDWDDNTSTSSRAEGSTSSPLCSDRPVADDASGSSCSTSTEHQPRGFMIRLEESSSDDSDDPSDSSSSISSLTRVYKAEDTLLHTTESHSVAQDQVARSSDSSRPQDDSSDTSMDVDRPISDKFPSGSNKPKNKHSEGTVTIRERNKRKEAEMEESDDPNQSTSFVHVSPSVSSSPSESNPTHVGDGKVTHSGQKTSGAKKEKVDSGIGDVLNSWGISSDLESELDLASDTDSEDDPNLAYKIGTERFRRRRRNGKTFAEMAKKDRKKNLPVQEQRKQMTNAYVLHMRSKIQQLPLPPSIKSYINYYREL</sequence>
<dbReference type="GeneID" id="117646462"/>
<feature type="compositionally biased region" description="Polar residues" evidence="2">
    <location>
        <begin position="341"/>
        <end position="350"/>
    </location>
</feature>
<dbReference type="GO" id="GO:0005737">
    <property type="term" value="C:cytoplasm"/>
    <property type="evidence" value="ECO:0007669"/>
    <property type="project" value="TreeGrafter"/>
</dbReference>
<gene>
    <name evidence="4" type="primary">LOC117646462</name>
</gene>
<dbReference type="GO" id="GO:0004719">
    <property type="term" value="F:protein-L-isoaspartate (D-aspartate) O-methyltransferase activity"/>
    <property type="evidence" value="ECO:0007669"/>
    <property type="project" value="InterPro"/>
</dbReference>
<organism evidence="4">
    <name type="scientific">Thrips palmi</name>
    <name type="common">Melon thrips</name>
    <dbReference type="NCBI Taxonomy" id="161013"/>
    <lineage>
        <taxon>Eukaryota</taxon>
        <taxon>Metazoa</taxon>
        <taxon>Ecdysozoa</taxon>
        <taxon>Arthropoda</taxon>
        <taxon>Hexapoda</taxon>
        <taxon>Insecta</taxon>
        <taxon>Pterygota</taxon>
        <taxon>Neoptera</taxon>
        <taxon>Paraneoptera</taxon>
        <taxon>Thysanoptera</taxon>
        <taxon>Terebrantia</taxon>
        <taxon>Thripoidea</taxon>
        <taxon>Thripidae</taxon>
        <taxon>Thrips</taxon>
    </lineage>
</organism>
<dbReference type="Gene3D" id="3.40.50.150">
    <property type="entry name" value="Vaccinia Virus protein VP39"/>
    <property type="match status" value="1"/>
</dbReference>
<dbReference type="RefSeq" id="XP_034243295.1">
    <property type="nucleotide sequence ID" value="XM_034387404.1"/>
</dbReference>
<proteinExistence type="inferred from homology"/>
<evidence type="ECO:0000313" key="3">
    <source>
        <dbReference type="Proteomes" id="UP000515158"/>
    </source>
</evidence>
<evidence type="ECO:0000313" key="4">
    <source>
        <dbReference type="RefSeq" id="XP_034243295.1"/>
    </source>
</evidence>
<feature type="compositionally biased region" description="Low complexity" evidence="2">
    <location>
        <begin position="471"/>
        <end position="490"/>
    </location>
</feature>
<evidence type="ECO:0000256" key="1">
    <source>
        <dbReference type="ARBA" id="ARBA00005369"/>
    </source>
</evidence>
<dbReference type="Proteomes" id="UP000515158">
    <property type="component" value="Unplaced"/>
</dbReference>
<feature type="compositionally biased region" description="Basic and acidic residues" evidence="2">
    <location>
        <begin position="443"/>
        <end position="460"/>
    </location>
</feature>
<dbReference type="SUPFAM" id="SSF53335">
    <property type="entry name" value="S-adenosyl-L-methionine-dependent methyltransferases"/>
    <property type="match status" value="1"/>
</dbReference>
<dbReference type="KEGG" id="tpal:117646462"/>
<feature type="region of interest" description="Disordered" evidence="2">
    <location>
        <begin position="395"/>
        <end position="514"/>
    </location>
</feature>
<feature type="region of interest" description="Disordered" evidence="2">
    <location>
        <begin position="308"/>
        <end position="355"/>
    </location>
</feature>
<dbReference type="InParanoid" id="A0A6P8Z040"/>
<dbReference type="InterPro" id="IPR000682">
    <property type="entry name" value="PCMT"/>
</dbReference>